<feature type="transmembrane region" description="Helical" evidence="1">
    <location>
        <begin position="109"/>
        <end position="132"/>
    </location>
</feature>
<dbReference type="AlphaFoldDB" id="A0A0G3BNY6"/>
<dbReference type="Proteomes" id="UP000035352">
    <property type="component" value="Chromosome"/>
</dbReference>
<keyword evidence="1" id="KW-0812">Transmembrane</keyword>
<keyword evidence="3" id="KW-1185">Reference proteome</keyword>
<name>A0A0G3BNY6_9BURK</name>
<accession>A0A0G3BNY6</accession>
<proteinExistence type="predicted"/>
<dbReference type="RefSeq" id="WP_047194793.1">
    <property type="nucleotide sequence ID" value="NZ_CP011371.1"/>
</dbReference>
<evidence type="ECO:0000256" key="1">
    <source>
        <dbReference type="SAM" id="Phobius"/>
    </source>
</evidence>
<evidence type="ECO:0000313" key="2">
    <source>
        <dbReference type="EMBL" id="AKJ29066.1"/>
    </source>
</evidence>
<reference evidence="2 3" key="1">
    <citation type="submission" date="2015-05" db="EMBL/GenBank/DDBJ databases">
        <authorList>
            <person name="Tang B."/>
            <person name="Yu Y."/>
        </authorList>
    </citation>
    <scope>NUCLEOTIDE SEQUENCE [LARGE SCALE GENOMIC DNA]</scope>
    <source>
        <strain evidence="2 3">DSM 7029</strain>
    </source>
</reference>
<dbReference type="EMBL" id="CP011371">
    <property type="protein sequence ID" value="AKJ29066.1"/>
    <property type="molecule type" value="Genomic_DNA"/>
</dbReference>
<protein>
    <submittedName>
        <fullName evidence="2">Uncharacterized protein</fullName>
    </submittedName>
</protein>
<keyword evidence="1" id="KW-1133">Transmembrane helix</keyword>
<keyword evidence="1" id="KW-0472">Membrane</keyword>
<evidence type="ECO:0000313" key="3">
    <source>
        <dbReference type="Proteomes" id="UP000035352"/>
    </source>
</evidence>
<sequence>MHYLLFIGAFFFFAFTAPLKVTLATCILLLLVTTIIRFTTRAVAGIEPSYGEALKAVGLSFFFLVLAFAALLSFAAGTGISNFTGLAGHLVFFAFFAAYVLGFKLSLGISAGASAVVAIVATVASTALFVAFRTLG</sequence>
<gene>
    <name evidence="2" type="ORF">AAW51_2375</name>
</gene>
<feature type="transmembrane region" description="Helical" evidence="1">
    <location>
        <begin position="83"/>
        <end position="102"/>
    </location>
</feature>
<feature type="transmembrane region" description="Helical" evidence="1">
    <location>
        <begin position="53"/>
        <end position="77"/>
    </location>
</feature>
<dbReference type="KEGG" id="pbh:AAW51_2375"/>
<organism evidence="2 3">
    <name type="scientific">Caldimonas brevitalea</name>
    <dbReference type="NCBI Taxonomy" id="413882"/>
    <lineage>
        <taxon>Bacteria</taxon>
        <taxon>Pseudomonadati</taxon>
        <taxon>Pseudomonadota</taxon>
        <taxon>Betaproteobacteria</taxon>
        <taxon>Burkholderiales</taxon>
        <taxon>Sphaerotilaceae</taxon>
        <taxon>Caldimonas</taxon>
    </lineage>
</organism>
<dbReference type="STRING" id="413882.AAW51_2375"/>
<feature type="transmembrane region" description="Helical" evidence="1">
    <location>
        <begin position="6"/>
        <end position="32"/>
    </location>
</feature>